<feature type="region of interest" description="Disordered" evidence="1">
    <location>
        <begin position="110"/>
        <end position="197"/>
    </location>
</feature>
<evidence type="ECO:0000313" key="2">
    <source>
        <dbReference type="EMBL" id="VVC36611.1"/>
    </source>
</evidence>
<gene>
    <name evidence="2" type="ORF">CINCED_3A007056</name>
</gene>
<accession>A0A5E4MYK8</accession>
<keyword evidence="3" id="KW-1185">Reference proteome</keyword>
<evidence type="ECO:0000256" key="1">
    <source>
        <dbReference type="SAM" id="MobiDB-lite"/>
    </source>
</evidence>
<dbReference type="Proteomes" id="UP000325440">
    <property type="component" value="Unassembled WGS sequence"/>
</dbReference>
<organism evidence="2 3">
    <name type="scientific">Cinara cedri</name>
    <dbReference type="NCBI Taxonomy" id="506608"/>
    <lineage>
        <taxon>Eukaryota</taxon>
        <taxon>Metazoa</taxon>
        <taxon>Ecdysozoa</taxon>
        <taxon>Arthropoda</taxon>
        <taxon>Hexapoda</taxon>
        <taxon>Insecta</taxon>
        <taxon>Pterygota</taxon>
        <taxon>Neoptera</taxon>
        <taxon>Paraneoptera</taxon>
        <taxon>Hemiptera</taxon>
        <taxon>Sternorrhyncha</taxon>
        <taxon>Aphidomorpha</taxon>
        <taxon>Aphidoidea</taxon>
        <taxon>Aphididae</taxon>
        <taxon>Lachninae</taxon>
        <taxon>Cinara</taxon>
    </lineage>
</organism>
<sequence length="197" mass="22690">MRKNKDDNPALRLLAEHQDRKRAKRIKELKKEGTTSFEIPGTPLPAYAPRYKIPEDIYEELEFKRLNDRLHTSYHSDPEAARFMCQPGKAYPSLPQEDYDYVQFGGIRKWAQSTDEPKQKRKIFRKRLSLPPPTETDKDSDEDYEKIASPRPVLRLRGGAGSSSGSPSGTPSTMDRKRKQTEGNDFNDHELLGEKKL</sequence>
<proteinExistence type="predicted"/>
<dbReference type="EMBL" id="CABPRJ010001434">
    <property type="protein sequence ID" value="VVC36611.1"/>
    <property type="molecule type" value="Genomic_DNA"/>
</dbReference>
<dbReference type="AlphaFoldDB" id="A0A5E4MYK8"/>
<feature type="compositionally biased region" description="Low complexity" evidence="1">
    <location>
        <begin position="163"/>
        <end position="173"/>
    </location>
</feature>
<feature type="compositionally biased region" description="Basic residues" evidence="1">
    <location>
        <begin position="119"/>
        <end position="128"/>
    </location>
</feature>
<reference evidence="2 3" key="1">
    <citation type="submission" date="2019-08" db="EMBL/GenBank/DDBJ databases">
        <authorList>
            <person name="Alioto T."/>
            <person name="Alioto T."/>
            <person name="Gomez Garrido J."/>
        </authorList>
    </citation>
    <scope>NUCLEOTIDE SEQUENCE [LARGE SCALE GENOMIC DNA]</scope>
</reference>
<evidence type="ECO:0000313" key="3">
    <source>
        <dbReference type="Proteomes" id="UP000325440"/>
    </source>
</evidence>
<feature type="compositionally biased region" description="Basic and acidic residues" evidence="1">
    <location>
        <begin position="180"/>
        <end position="197"/>
    </location>
</feature>
<protein>
    <submittedName>
        <fullName evidence="2">Uncharacterized protein</fullName>
    </submittedName>
</protein>
<name>A0A5E4MYK8_9HEMI</name>